<dbReference type="AlphaFoldDB" id="A0ABD2MUA9"/>
<accession>A0ABD2MUA9</accession>
<name>A0ABD2MUA9_9CUCU</name>
<protein>
    <submittedName>
        <fullName evidence="1">Uncharacterized protein</fullName>
    </submittedName>
</protein>
<keyword evidence="2" id="KW-1185">Reference proteome</keyword>
<gene>
    <name evidence="1" type="ORF">HHI36_009038</name>
</gene>
<dbReference type="EMBL" id="JABFTP020000021">
    <property type="protein sequence ID" value="KAL3269983.1"/>
    <property type="molecule type" value="Genomic_DNA"/>
</dbReference>
<proteinExistence type="predicted"/>
<dbReference type="Proteomes" id="UP001516400">
    <property type="component" value="Unassembled WGS sequence"/>
</dbReference>
<evidence type="ECO:0000313" key="1">
    <source>
        <dbReference type="EMBL" id="KAL3269983.1"/>
    </source>
</evidence>
<comment type="caution">
    <text evidence="1">The sequence shown here is derived from an EMBL/GenBank/DDBJ whole genome shotgun (WGS) entry which is preliminary data.</text>
</comment>
<evidence type="ECO:0000313" key="2">
    <source>
        <dbReference type="Proteomes" id="UP001516400"/>
    </source>
</evidence>
<reference evidence="1 2" key="1">
    <citation type="journal article" date="2021" name="BMC Biol.">
        <title>Horizontally acquired antibacterial genes associated with adaptive radiation of ladybird beetles.</title>
        <authorList>
            <person name="Li H.S."/>
            <person name="Tang X.F."/>
            <person name="Huang Y.H."/>
            <person name="Xu Z.Y."/>
            <person name="Chen M.L."/>
            <person name="Du X.Y."/>
            <person name="Qiu B.Y."/>
            <person name="Chen P.T."/>
            <person name="Zhang W."/>
            <person name="Slipinski A."/>
            <person name="Escalona H.E."/>
            <person name="Waterhouse R.M."/>
            <person name="Zwick A."/>
            <person name="Pang H."/>
        </authorList>
    </citation>
    <scope>NUCLEOTIDE SEQUENCE [LARGE SCALE GENOMIC DNA]</scope>
    <source>
        <strain evidence="1">SYSU2018</strain>
    </source>
</reference>
<organism evidence="1 2">
    <name type="scientific">Cryptolaemus montrouzieri</name>
    <dbReference type="NCBI Taxonomy" id="559131"/>
    <lineage>
        <taxon>Eukaryota</taxon>
        <taxon>Metazoa</taxon>
        <taxon>Ecdysozoa</taxon>
        <taxon>Arthropoda</taxon>
        <taxon>Hexapoda</taxon>
        <taxon>Insecta</taxon>
        <taxon>Pterygota</taxon>
        <taxon>Neoptera</taxon>
        <taxon>Endopterygota</taxon>
        <taxon>Coleoptera</taxon>
        <taxon>Polyphaga</taxon>
        <taxon>Cucujiformia</taxon>
        <taxon>Coccinelloidea</taxon>
        <taxon>Coccinellidae</taxon>
        <taxon>Scymninae</taxon>
        <taxon>Scymnini</taxon>
        <taxon>Cryptolaemus</taxon>
    </lineage>
</organism>
<sequence>MNLQEELSIVAGATGQTEEQYLQSMGSQHSVDNVRVMIRATQFKARKRNTKETQTHTDSELNPTLNQVGNKKSLKIVVLGDDNAKGMKTILRCFQDTTICKITSMIKPGADFLEIVEEIDSFIHELSSNDWVIVVAGSNSWGENSICPNSIVMNRRMANPLPCRSIEGDSRTYVRGASFLELIGYPDVAW</sequence>